<dbReference type="Pfam" id="PF01546">
    <property type="entry name" value="Peptidase_M20"/>
    <property type="match status" value="1"/>
</dbReference>
<reference evidence="7 8" key="1">
    <citation type="submission" date="2017-05" db="EMBL/GenBank/DDBJ databases">
        <title>Vagococcus spp. assemblies.</title>
        <authorList>
            <person name="Gulvik C.A."/>
        </authorList>
    </citation>
    <scope>NUCLEOTIDE SEQUENCE [LARGE SCALE GENOMIC DNA]</scope>
    <source>
        <strain evidence="7 8">LMG 24798</strain>
    </source>
</reference>
<evidence type="ECO:0000259" key="6">
    <source>
        <dbReference type="Pfam" id="PF07687"/>
    </source>
</evidence>
<keyword evidence="3" id="KW-0220">Diaminopimelate biosynthesis</keyword>
<dbReference type="AlphaFoldDB" id="A0A430AXT9"/>
<dbReference type="Pfam" id="PF07687">
    <property type="entry name" value="M20_dimer"/>
    <property type="match status" value="1"/>
</dbReference>
<feature type="binding site" evidence="5">
    <location>
        <position position="157"/>
    </location>
    <ligand>
        <name>Mn(2+)</name>
        <dbReference type="ChEBI" id="CHEBI:29035"/>
        <label>2</label>
    </ligand>
</feature>
<keyword evidence="1" id="KW-0028">Amino-acid biosynthesis</keyword>
<keyword evidence="2" id="KW-0378">Hydrolase</keyword>
<dbReference type="InterPro" id="IPR017439">
    <property type="entry name" value="Amidohydrolase"/>
</dbReference>
<dbReference type="FunFam" id="3.30.70.360:FF:000001">
    <property type="entry name" value="N-acetyldiaminopimelate deacetylase"/>
    <property type="match status" value="1"/>
</dbReference>
<feature type="binding site" evidence="5">
    <location>
        <position position="131"/>
    </location>
    <ligand>
        <name>Mn(2+)</name>
        <dbReference type="ChEBI" id="CHEBI:29035"/>
        <label>2</label>
    </ligand>
</feature>
<dbReference type="PIRSF" id="PIRSF005962">
    <property type="entry name" value="Pept_M20D_amidohydro"/>
    <property type="match status" value="1"/>
</dbReference>
<dbReference type="CDD" id="cd05670">
    <property type="entry name" value="M20_Acy1_YkuR-like"/>
    <property type="match status" value="1"/>
</dbReference>
<feature type="binding site" evidence="5">
    <location>
        <position position="351"/>
    </location>
    <ligand>
        <name>Mn(2+)</name>
        <dbReference type="ChEBI" id="CHEBI:29035"/>
        <label>2</label>
    </ligand>
</feature>
<proteinExistence type="predicted"/>
<dbReference type="SUPFAM" id="SSF55031">
    <property type="entry name" value="Bacterial exopeptidase dimerisation domain"/>
    <property type="match status" value="1"/>
</dbReference>
<evidence type="ECO:0000256" key="4">
    <source>
        <dbReference type="ARBA" id="ARBA00023154"/>
    </source>
</evidence>
<sequence length="380" mass="42236">MVLWSEKALIELRRALHQIPEIGLEEHQTQAFLLSAINRLPQAKLTIKKWRTGIVVKVSGSAPDKTIGWRTDIDGLPMTEETGLPFESIHEGRMHACGHDIHMAVALGLLDYCVHTELKNDILFIFQPAEENVAGGKLMFDSGVVDAWLPDEIYALHVAPWLPAGMVSTKAGPLFAGDATLNIQFRGADGHGGHPHEANDMIIAVTAFIQQVQTILSRNVNPMDEAVITFGELHAGKAENIITGEAQLKGTARALKPAVHDMIEQRMREIGDGIANSFQCRVNVGFDRIGYEPVVNHPDLTEQFIRFVAEERKHPFILSEPNMTCEDFGYWLTKIPGTMFWLGVDSPYGLHNSRMAPDERSIQQAVDLLAAYFTKRDDSI</sequence>
<dbReference type="RefSeq" id="WP_126812951.1">
    <property type="nucleotide sequence ID" value="NZ_NGKC01000004.1"/>
</dbReference>
<dbReference type="InterPro" id="IPR002933">
    <property type="entry name" value="Peptidase_M20"/>
</dbReference>
<dbReference type="Gene3D" id="3.40.630.10">
    <property type="entry name" value="Zn peptidases"/>
    <property type="match status" value="1"/>
</dbReference>
<evidence type="ECO:0000256" key="1">
    <source>
        <dbReference type="ARBA" id="ARBA00022605"/>
    </source>
</evidence>
<keyword evidence="4" id="KW-0457">Lysine biosynthesis</keyword>
<dbReference type="Proteomes" id="UP000286773">
    <property type="component" value="Unassembled WGS sequence"/>
</dbReference>
<dbReference type="Gene3D" id="3.30.70.360">
    <property type="match status" value="1"/>
</dbReference>
<keyword evidence="5" id="KW-0479">Metal-binding</keyword>
<dbReference type="OrthoDB" id="9776731at2"/>
<comment type="caution">
    <text evidence="7">The sequence shown here is derived from an EMBL/GenBank/DDBJ whole genome shotgun (WGS) entry which is preliminary data.</text>
</comment>
<accession>A0A430AXT9</accession>
<protein>
    <submittedName>
        <fullName evidence="7">N-acetyldiaminopimelate deacetylase</fullName>
    </submittedName>
</protein>
<feature type="binding site" evidence="5">
    <location>
        <position position="99"/>
    </location>
    <ligand>
        <name>Mn(2+)</name>
        <dbReference type="ChEBI" id="CHEBI:29035"/>
        <label>2</label>
    </ligand>
</feature>
<dbReference type="PANTHER" id="PTHR11014:SF98">
    <property type="entry name" value="N-ACETYLDIAMINOPIMELATE DEACETYLASE"/>
    <property type="match status" value="1"/>
</dbReference>
<organism evidence="7 8">
    <name type="scientific">Vagococcus acidifermentans</name>
    <dbReference type="NCBI Taxonomy" id="564710"/>
    <lineage>
        <taxon>Bacteria</taxon>
        <taxon>Bacillati</taxon>
        <taxon>Bacillota</taxon>
        <taxon>Bacilli</taxon>
        <taxon>Lactobacillales</taxon>
        <taxon>Enterococcaceae</taxon>
        <taxon>Vagococcus</taxon>
    </lineage>
</organism>
<dbReference type="EMBL" id="NGKC01000004">
    <property type="protein sequence ID" value="RSU12864.1"/>
    <property type="molecule type" value="Genomic_DNA"/>
</dbReference>
<gene>
    <name evidence="7" type="ORF">CBF27_04820</name>
</gene>
<dbReference type="InterPro" id="IPR036264">
    <property type="entry name" value="Bact_exopeptidase_dim_dom"/>
</dbReference>
<evidence type="ECO:0000256" key="3">
    <source>
        <dbReference type="ARBA" id="ARBA00022915"/>
    </source>
</evidence>
<feature type="binding site" evidence="5">
    <location>
        <position position="97"/>
    </location>
    <ligand>
        <name>Mn(2+)</name>
        <dbReference type="ChEBI" id="CHEBI:29035"/>
        <label>2</label>
    </ligand>
</feature>
<evidence type="ECO:0000256" key="2">
    <source>
        <dbReference type="ARBA" id="ARBA00022801"/>
    </source>
</evidence>
<keyword evidence="8" id="KW-1185">Reference proteome</keyword>
<evidence type="ECO:0000313" key="8">
    <source>
        <dbReference type="Proteomes" id="UP000286773"/>
    </source>
</evidence>
<dbReference type="GO" id="GO:0009085">
    <property type="term" value="P:lysine biosynthetic process"/>
    <property type="evidence" value="ECO:0007669"/>
    <property type="project" value="UniProtKB-KW"/>
</dbReference>
<comment type="cofactor">
    <cofactor evidence="5">
        <name>Mn(2+)</name>
        <dbReference type="ChEBI" id="CHEBI:29035"/>
    </cofactor>
    <text evidence="5">The Mn(2+) ion enhances activity.</text>
</comment>
<evidence type="ECO:0000313" key="7">
    <source>
        <dbReference type="EMBL" id="RSU12864.1"/>
    </source>
</evidence>
<keyword evidence="5" id="KW-0464">Manganese</keyword>
<dbReference type="GO" id="GO:0019877">
    <property type="term" value="P:diaminopimelate biosynthetic process"/>
    <property type="evidence" value="ECO:0007669"/>
    <property type="project" value="UniProtKB-KW"/>
</dbReference>
<dbReference type="InterPro" id="IPR011650">
    <property type="entry name" value="Peptidase_M20_dimer"/>
</dbReference>
<name>A0A430AXT9_9ENTE</name>
<dbReference type="PANTHER" id="PTHR11014">
    <property type="entry name" value="PEPTIDASE M20 FAMILY MEMBER"/>
    <property type="match status" value="1"/>
</dbReference>
<dbReference type="GO" id="GO:0046872">
    <property type="term" value="F:metal ion binding"/>
    <property type="evidence" value="ECO:0007669"/>
    <property type="project" value="UniProtKB-KW"/>
</dbReference>
<dbReference type="NCBIfam" id="TIGR01891">
    <property type="entry name" value="amidohydrolases"/>
    <property type="match status" value="1"/>
</dbReference>
<evidence type="ECO:0000256" key="5">
    <source>
        <dbReference type="PIRSR" id="PIRSR005962-1"/>
    </source>
</evidence>
<feature type="domain" description="Peptidase M20 dimerisation" evidence="6">
    <location>
        <begin position="179"/>
        <end position="270"/>
    </location>
</feature>
<dbReference type="SUPFAM" id="SSF53187">
    <property type="entry name" value="Zn-dependent exopeptidases"/>
    <property type="match status" value="1"/>
</dbReference>
<dbReference type="GO" id="GO:0050118">
    <property type="term" value="F:N-acetyldiaminopimelate deacetylase activity"/>
    <property type="evidence" value="ECO:0007669"/>
    <property type="project" value="UniProtKB-ARBA"/>
</dbReference>